<dbReference type="InterPro" id="IPR034131">
    <property type="entry name" value="DAZAP1_RRM2"/>
</dbReference>
<evidence type="ECO:0000313" key="9">
    <source>
        <dbReference type="Ensembl" id="ENSCCRP00000133483.1"/>
    </source>
</evidence>
<feature type="domain" description="RRM" evidence="8">
    <location>
        <begin position="106"/>
        <end position="183"/>
    </location>
</feature>
<dbReference type="Gene3D" id="3.30.70.330">
    <property type="match status" value="2"/>
</dbReference>
<feature type="region of interest" description="Disordered" evidence="6">
    <location>
        <begin position="271"/>
        <end position="336"/>
    </location>
</feature>
<evidence type="ECO:0000256" key="3">
    <source>
        <dbReference type="ARBA" id="ARBA00022737"/>
    </source>
</evidence>
<dbReference type="GO" id="GO:0006417">
    <property type="term" value="P:regulation of translation"/>
    <property type="evidence" value="ECO:0007669"/>
    <property type="project" value="TreeGrafter"/>
</dbReference>
<reference evidence="9" key="1">
    <citation type="submission" date="2025-08" db="UniProtKB">
        <authorList>
            <consortium name="Ensembl"/>
        </authorList>
    </citation>
    <scope>IDENTIFICATION</scope>
</reference>
<dbReference type="InterPro" id="IPR012677">
    <property type="entry name" value="Nucleotide-bd_a/b_plait_sf"/>
</dbReference>
<accession>A0A9J7ZPZ1</accession>
<dbReference type="AlphaFoldDB" id="A0A9J7ZPZ1"/>
<comment type="subcellular location">
    <subcellularLocation>
        <location evidence="1">Cytoplasm</location>
    </subcellularLocation>
</comment>
<evidence type="ECO:0000256" key="2">
    <source>
        <dbReference type="ARBA" id="ARBA00022490"/>
    </source>
</evidence>
<dbReference type="PANTHER" id="PTHR48032:SF18">
    <property type="entry name" value="RRM DOMAIN-CONTAINING PROTEIN"/>
    <property type="match status" value="1"/>
</dbReference>
<keyword evidence="7" id="KW-0732">Signal</keyword>
<dbReference type="CDD" id="cd12327">
    <property type="entry name" value="RRM2_DAZAP1"/>
    <property type="match status" value="1"/>
</dbReference>
<dbReference type="FunFam" id="3.30.70.330:FF:000129">
    <property type="entry name" value="DAZ-associated protein 1 isoform X1"/>
    <property type="match status" value="1"/>
</dbReference>
<dbReference type="SMART" id="SM00360">
    <property type="entry name" value="RRM"/>
    <property type="match status" value="2"/>
</dbReference>
<feature type="compositionally biased region" description="Polar residues" evidence="6">
    <location>
        <begin position="277"/>
        <end position="297"/>
    </location>
</feature>
<proteinExistence type="predicted"/>
<dbReference type="PANTHER" id="PTHR48032">
    <property type="entry name" value="RNA-BINDING PROTEIN MUSASHI HOMOLOG RBP6"/>
    <property type="match status" value="1"/>
</dbReference>
<evidence type="ECO:0000256" key="1">
    <source>
        <dbReference type="ARBA" id="ARBA00004496"/>
    </source>
</evidence>
<dbReference type="GO" id="GO:0003729">
    <property type="term" value="F:mRNA binding"/>
    <property type="evidence" value="ECO:0007669"/>
    <property type="project" value="TreeGrafter"/>
</dbReference>
<dbReference type="Pfam" id="PF00076">
    <property type="entry name" value="RRM_1"/>
    <property type="match status" value="2"/>
</dbReference>
<dbReference type="InterPro" id="IPR035979">
    <property type="entry name" value="RBD_domain_sf"/>
</dbReference>
<keyword evidence="4 5" id="KW-0694">RNA-binding</keyword>
<evidence type="ECO:0000256" key="6">
    <source>
        <dbReference type="SAM" id="MobiDB-lite"/>
    </source>
</evidence>
<evidence type="ECO:0000256" key="5">
    <source>
        <dbReference type="PROSITE-ProRule" id="PRU00176"/>
    </source>
</evidence>
<evidence type="ECO:0000256" key="7">
    <source>
        <dbReference type="SAM" id="SignalP"/>
    </source>
</evidence>
<dbReference type="InterPro" id="IPR000504">
    <property type="entry name" value="RRM_dom"/>
</dbReference>
<keyword evidence="3" id="KW-0677">Repeat</keyword>
<dbReference type="GO" id="GO:0005737">
    <property type="term" value="C:cytoplasm"/>
    <property type="evidence" value="ECO:0007669"/>
    <property type="project" value="UniProtKB-SubCell"/>
</dbReference>
<keyword evidence="10" id="KW-1185">Reference proteome</keyword>
<name>A0A9J7ZPZ1_CYPCA</name>
<feature type="domain" description="RRM" evidence="8">
    <location>
        <begin position="6"/>
        <end position="91"/>
    </location>
</feature>
<reference evidence="9" key="2">
    <citation type="submission" date="2025-09" db="UniProtKB">
        <authorList>
            <consortium name="Ensembl"/>
        </authorList>
    </citation>
    <scope>IDENTIFICATION</scope>
</reference>
<organism evidence="9 10">
    <name type="scientific">Cyprinus carpio carpio</name>
    <dbReference type="NCBI Taxonomy" id="630221"/>
    <lineage>
        <taxon>Eukaryota</taxon>
        <taxon>Metazoa</taxon>
        <taxon>Chordata</taxon>
        <taxon>Craniata</taxon>
        <taxon>Vertebrata</taxon>
        <taxon>Euteleostomi</taxon>
        <taxon>Actinopterygii</taxon>
        <taxon>Neopterygii</taxon>
        <taxon>Teleostei</taxon>
        <taxon>Ostariophysi</taxon>
        <taxon>Cypriniformes</taxon>
        <taxon>Cyprinidae</taxon>
        <taxon>Cyprininae</taxon>
        <taxon>Cyprinus</taxon>
    </lineage>
</organism>
<dbReference type="SUPFAM" id="SSF54928">
    <property type="entry name" value="RNA-binding domain, RBD"/>
    <property type="match status" value="2"/>
</dbReference>
<protein>
    <submittedName>
        <fullName evidence="9">DAZ associated protein 1</fullName>
    </submittedName>
</protein>
<feature type="compositionally biased region" description="Low complexity" evidence="6">
    <location>
        <begin position="365"/>
        <end position="384"/>
    </location>
</feature>
<keyword evidence="2" id="KW-0963">Cytoplasm</keyword>
<feature type="chain" id="PRO_5039923392" evidence="7">
    <location>
        <begin position="20"/>
        <end position="401"/>
    </location>
</feature>
<dbReference type="Ensembl" id="ENSCCRT00000150206.1">
    <property type="protein sequence ID" value="ENSCCRP00000133483.1"/>
    <property type="gene ID" value="ENSCCRG00000068688.1"/>
</dbReference>
<dbReference type="Proteomes" id="UP001108240">
    <property type="component" value="Unplaced"/>
</dbReference>
<feature type="compositionally biased region" description="Basic and acidic residues" evidence="6">
    <location>
        <begin position="85"/>
        <end position="102"/>
    </location>
</feature>
<feature type="region of interest" description="Disordered" evidence="6">
    <location>
        <begin position="352"/>
        <end position="401"/>
    </location>
</feature>
<feature type="region of interest" description="Disordered" evidence="6">
    <location>
        <begin position="69"/>
        <end position="102"/>
    </location>
</feature>
<evidence type="ECO:0000259" key="8">
    <source>
        <dbReference type="PROSITE" id="PS50102"/>
    </source>
</evidence>
<sequence>MQIINMWILVSSLVWLTSTLRNYFSQYGEVVDCVIMKDKSTNQSRGFGFVKFKDPNCVRTVLDTKPHNLDGRNIDPKPCTPRGMQPEKTRAKDGWKGSRSDSNKSKKIFVGGIPHNCGEAELRDYFNRFGVVTEVVMIYDAEKQRPRGFGFITFEAEQSVDQAVNMHFHDIMGKKVEVKKAEPRDSKAPASGQLGANQWGPRAILSAANGWAVQPAPSWQQSYAPQGVWVSTGQPLGGYGPPLPAGRGAPAQPPSPFNAFLVAAAPPTGGFGAPQGYPQQGFSTQPQFGYSFGTPQGDQFVAQGMPPPPATPGAGPLGFAPATTPSQDLSKAAPAQPDFSYSQYGYGQDLSAFGHSFADPSQQTASYAAAPSAPSSGAPPAASSFGRGQNHNVQGFHPYRR</sequence>
<feature type="compositionally biased region" description="Low complexity" evidence="6">
    <location>
        <begin position="312"/>
        <end position="325"/>
    </location>
</feature>
<dbReference type="GeneTree" id="ENSGT00940000156757"/>
<evidence type="ECO:0000256" key="4">
    <source>
        <dbReference type="ARBA" id="ARBA00022884"/>
    </source>
</evidence>
<dbReference type="PROSITE" id="PS50102">
    <property type="entry name" value="RRM"/>
    <property type="match status" value="2"/>
</dbReference>
<evidence type="ECO:0000313" key="10">
    <source>
        <dbReference type="Proteomes" id="UP001108240"/>
    </source>
</evidence>
<feature type="signal peptide" evidence="7">
    <location>
        <begin position="1"/>
        <end position="19"/>
    </location>
</feature>